<evidence type="ECO:0000313" key="1">
    <source>
        <dbReference type="EMBL" id="ETW11337.1"/>
    </source>
</evidence>
<dbReference type="InterPro" id="IPR023393">
    <property type="entry name" value="START-like_dom_sf"/>
</dbReference>
<reference evidence="1 2" key="1">
    <citation type="journal article" date="2014" name="Antonie Van Leeuwenhoek">
        <title>Roseivivax atlanticus sp. nov., isolated from surface seawater of the Atlantic Ocean.</title>
        <authorList>
            <person name="Li G."/>
            <person name="Lai Q."/>
            <person name="Liu X."/>
            <person name="Sun F."/>
            <person name="Shao Z."/>
        </authorList>
    </citation>
    <scope>NUCLEOTIDE SEQUENCE [LARGE SCALE GENOMIC DNA]</scope>
    <source>
        <strain evidence="1 2">22II-s10s</strain>
    </source>
</reference>
<dbReference type="CDD" id="cd07812">
    <property type="entry name" value="SRPBCC"/>
    <property type="match status" value="1"/>
</dbReference>
<dbReference type="STRING" id="1379903.ATO8_17755"/>
<dbReference type="eggNOG" id="COG3427">
    <property type="taxonomic scope" value="Bacteria"/>
</dbReference>
<dbReference type="PATRIC" id="fig|1317118.6.peg.3654"/>
<gene>
    <name evidence="1" type="ORF">ATO8_17755</name>
</gene>
<keyword evidence="2" id="KW-1185">Reference proteome</keyword>
<dbReference type="Proteomes" id="UP000019063">
    <property type="component" value="Unassembled WGS sequence"/>
</dbReference>
<dbReference type="AlphaFoldDB" id="W4HEZ9"/>
<evidence type="ECO:0000313" key="2">
    <source>
        <dbReference type="Proteomes" id="UP000019063"/>
    </source>
</evidence>
<dbReference type="SUPFAM" id="SSF55961">
    <property type="entry name" value="Bet v1-like"/>
    <property type="match status" value="1"/>
</dbReference>
<comment type="caution">
    <text evidence="1">The sequence shown here is derived from an EMBL/GenBank/DDBJ whole genome shotgun (WGS) entry which is preliminary data.</text>
</comment>
<dbReference type="EMBL" id="AQQW01000013">
    <property type="protein sequence ID" value="ETW11337.1"/>
    <property type="molecule type" value="Genomic_DNA"/>
</dbReference>
<evidence type="ECO:0008006" key="3">
    <source>
        <dbReference type="Google" id="ProtNLM"/>
    </source>
</evidence>
<protein>
    <recommendedName>
        <fullName evidence="3">DNA polymerase III subunits gamma and tau</fullName>
    </recommendedName>
</protein>
<organism evidence="1 2">
    <name type="scientific">Roseivivax marinus</name>
    <dbReference type="NCBI Taxonomy" id="1379903"/>
    <lineage>
        <taxon>Bacteria</taxon>
        <taxon>Pseudomonadati</taxon>
        <taxon>Pseudomonadota</taxon>
        <taxon>Alphaproteobacteria</taxon>
        <taxon>Rhodobacterales</taxon>
        <taxon>Roseobacteraceae</taxon>
        <taxon>Roseivivax</taxon>
    </lineage>
</organism>
<dbReference type="RefSeq" id="WP_043846499.1">
    <property type="nucleotide sequence ID" value="NZ_AQQW01000013.1"/>
</dbReference>
<dbReference type="OrthoDB" id="7860307at2"/>
<dbReference type="Gene3D" id="3.30.530.20">
    <property type="match status" value="1"/>
</dbReference>
<sequence>MEFSVKEDVEGTQNEVFDALGDLEAIERAAMRRGVEISRTDPPGGPGEGSTWAVRFRYRGRMRDAEITLTEYAPPQRMACLAHSGGLDVRTVLDVVALSRTRTRIAADTVLMPRTLSARLLVQSLKLARSSITKRMKARSTEFARDLETRIRRAG</sequence>
<proteinExistence type="predicted"/>
<name>W4HEZ9_9RHOB</name>
<accession>W4HEZ9</accession>